<accession>A0A0R0AIX3</accession>
<feature type="transmembrane region" description="Helical" evidence="1">
    <location>
        <begin position="37"/>
        <end position="59"/>
    </location>
</feature>
<dbReference type="Proteomes" id="UP000051802">
    <property type="component" value="Unassembled WGS sequence"/>
</dbReference>
<name>A0A0R0AIX3_9GAMM</name>
<gene>
    <name evidence="2" type="ORF">ARC20_01245</name>
</gene>
<dbReference type="STRING" id="676599.ARC20_01245"/>
<keyword evidence="1" id="KW-0472">Membrane</keyword>
<feature type="transmembrane region" description="Helical" evidence="1">
    <location>
        <begin position="104"/>
        <end position="122"/>
    </location>
</feature>
<protein>
    <submittedName>
        <fullName evidence="2">Uncharacterized protein</fullName>
    </submittedName>
</protein>
<evidence type="ECO:0000256" key="1">
    <source>
        <dbReference type="SAM" id="Phobius"/>
    </source>
</evidence>
<comment type="caution">
    <text evidence="2">The sequence shown here is derived from an EMBL/GenBank/DDBJ whole genome shotgun (WGS) entry which is preliminary data.</text>
</comment>
<dbReference type="RefSeq" id="WP_057647139.1">
    <property type="nucleotide sequence ID" value="NZ_LLXU01000087.1"/>
</dbReference>
<dbReference type="OrthoDB" id="8907937at2"/>
<reference evidence="2 3" key="1">
    <citation type="submission" date="2015-10" db="EMBL/GenBank/DDBJ databases">
        <title>Genome sequencing and analysis of members of genus Stenotrophomonas.</title>
        <authorList>
            <person name="Patil P.P."/>
            <person name="Midha S."/>
            <person name="Patil P.B."/>
        </authorList>
    </citation>
    <scope>NUCLEOTIDE SEQUENCE [LARGE SCALE GENOMIC DNA]</scope>
    <source>
        <strain evidence="2 3">JCM 16536</strain>
    </source>
</reference>
<evidence type="ECO:0000313" key="2">
    <source>
        <dbReference type="EMBL" id="KRG41662.1"/>
    </source>
</evidence>
<keyword evidence="1" id="KW-0812">Transmembrane</keyword>
<organism evidence="2 3">
    <name type="scientific">Stenotrophomonas panacihumi</name>
    <dbReference type="NCBI Taxonomy" id="676599"/>
    <lineage>
        <taxon>Bacteria</taxon>
        <taxon>Pseudomonadati</taxon>
        <taxon>Pseudomonadota</taxon>
        <taxon>Gammaproteobacteria</taxon>
        <taxon>Lysobacterales</taxon>
        <taxon>Lysobacteraceae</taxon>
        <taxon>Stenotrophomonas</taxon>
    </lineage>
</organism>
<keyword evidence="3" id="KW-1185">Reference proteome</keyword>
<proteinExistence type="predicted"/>
<dbReference type="EMBL" id="LLXU01000087">
    <property type="protein sequence ID" value="KRG41662.1"/>
    <property type="molecule type" value="Genomic_DNA"/>
</dbReference>
<dbReference type="AlphaFoldDB" id="A0A0R0AIX3"/>
<keyword evidence="1" id="KW-1133">Transmembrane helix</keyword>
<feature type="transmembrane region" description="Helical" evidence="1">
    <location>
        <begin position="71"/>
        <end position="92"/>
    </location>
</feature>
<evidence type="ECO:0000313" key="3">
    <source>
        <dbReference type="Proteomes" id="UP000051802"/>
    </source>
</evidence>
<sequence length="126" mass="13812">MEFVAQLLFELVLQVVMELLVELGAHGLKGKRPPLHPAVAFGVYVLLGAGSGALSVVFFHQRFLEEAWAAYANLLFTPLAVGAVMGAIGAWRRRRGDSLVRLDQFLYGYTFALSFALARLWLSASS</sequence>